<dbReference type="KEGG" id="nai:NECAME_01858"/>
<sequence>MRMCHDKTFVADGWWRGESEEVTEKRRIVRASSESTSRPSKEEPRPRKSPPVYVYAAPSPQTHKHYF</sequence>
<keyword evidence="3" id="KW-1185">Reference proteome</keyword>
<name>W2TN17_NECAM</name>
<organism evidence="2 3">
    <name type="scientific">Necator americanus</name>
    <name type="common">Human hookworm</name>
    <dbReference type="NCBI Taxonomy" id="51031"/>
    <lineage>
        <taxon>Eukaryota</taxon>
        <taxon>Metazoa</taxon>
        <taxon>Ecdysozoa</taxon>
        <taxon>Nematoda</taxon>
        <taxon>Chromadorea</taxon>
        <taxon>Rhabditida</taxon>
        <taxon>Rhabditina</taxon>
        <taxon>Rhabditomorpha</taxon>
        <taxon>Strongyloidea</taxon>
        <taxon>Ancylostomatidae</taxon>
        <taxon>Bunostominae</taxon>
        <taxon>Necator</taxon>
    </lineage>
</organism>
<proteinExistence type="predicted"/>
<gene>
    <name evidence="2" type="ORF">NECAME_01858</name>
</gene>
<feature type="region of interest" description="Disordered" evidence="1">
    <location>
        <begin position="25"/>
        <end position="67"/>
    </location>
</feature>
<dbReference type="AlphaFoldDB" id="W2TN17"/>
<dbReference type="Proteomes" id="UP000053676">
    <property type="component" value="Unassembled WGS sequence"/>
</dbReference>
<evidence type="ECO:0000313" key="2">
    <source>
        <dbReference type="EMBL" id="ETN83059.1"/>
    </source>
</evidence>
<dbReference type="EMBL" id="KI658313">
    <property type="protein sequence ID" value="ETN83059.1"/>
    <property type="molecule type" value="Genomic_DNA"/>
</dbReference>
<protein>
    <submittedName>
        <fullName evidence="2">Uncharacterized protein</fullName>
    </submittedName>
</protein>
<evidence type="ECO:0000256" key="1">
    <source>
        <dbReference type="SAM" id="MobiDB-lite"/>
    </source>
</evidence>
<reference evidence="3" key="1">
    <citation type="journal article" date="2014" name="Nat. Genet.">
        <title>Genome of the human hookworm Necator americanus.</title>
        <authorList>
            <person name="Tang Y.T."/>
            <person name="Gao X."/>
            <person name="Rosa B.A."/>
            <person name="Abubucker S."/>
            <person name="Hallsworth-Pepin K."/>
            <person name="Martin J."/>
            <person name="Tyagi R."/>
            <person name="Heizer E."/>
            <person name="Zhang X."/>
            <person name="Bhonagiri-Palsikar V."/>
            <person name="Minx P."/>
            <person name="Warren W.C."/>
            <person name="Wang Q."/>
            <person name="Zhan B."/>
            <person name="Hotez P.J."/>
            <person name="Sternberg P.W."/>
            <person name="Dougall A."/>
            <person name="Gaze S.T."/>
            <person name="Mulvenna J."/>
            <person name="Sotillo J."/>
            <person name="Ranganathan S."/>
            <person name="Rabelo E.M."/>
            <person name="Wilson R.K."/>
            <person name="Felgner P.L."/>
            <person name="Bethony J."/>
            <person name="Hawdon J.M."/>
            <person name="Gasser R.B."/>
            <person name="Loukas A."/>
            <person name="Mitreva M."/>
        </authorList>
    </citation>
    <scope>NUCLEOTIDE SEQUENCE [LARGE SCALE GENOMIC DNA]</scope>
</reference>
<evidence type="ECO:0000313" key="3">
    <source>
        <dbReference type="Proteomes" id="UP000053676"/>
    </source>
</evidence>
<accession>W2TN17</accession>